<dbReference type="Proteomes" id="UP001519294">
    <property type="component" value="Unassembled WGS sequence"/>
</dbReference>
<evidence type="ECO:0000313" key="3">
    <source>
        <dbReference type="EMBL" id="MBP2257720.1"/>
    </source>
</evidence>
<gene>
    <name evidence="3" type="ORF">J2Z81_001674</name>
</gene>
<accession>A0ABS4S9P6</accession>
<evidence type="ECO:0000256" key="1">
    <source>
        <dbReference type="SAM" id="Coils"/>
    </source>
</evidence>
<dbReference type="SUPFAM" id="SSF52540">
    <property type="entry name" value="P-loop containing nucleoside triphosphate hydrolases"/>
    <property type="match status" value="1"/>
</dbReference>
<comment type="caution">
    <text evidence="3">The sequence shown here is derived from an EMBL/GenBank/DDBJ whole genome shotgun (WGS) entry which is preliminary data.</text>
</comment>
<evidence type="ECO:0000256" key="2">
    <source>
        <dbReference type="SAM" id="Phobius"/>
    </source>
</evidence>
<keyword evidence="2" id="KW-0472">Membrane</keyword>
<feature type="coiled-coil region" evidence="1">
    <location>
        <begin position="38"/>
        <end position="141"/>
    </location>
</feature>
<dbReference type="InterPro" id="IPR027417">
    <property type="entry name" value="P-loop_NTPase"/>
</dbReference>
<keyword evidence="1" id="KW-0175">Coiled coil</keyword>
<reference evidence="3 4" key="1">
    <citation type="submission" date="2021-03" db="EMBL/GenBank/DDBJ databases">
        <title>Genomic Encyclopedia of Type Strains, Phase IV (KMG-IV): sequencing the most valuable type-strain genomes for metagenomic binning, comparative biology and taxonomic classification.</title>
        <authorList>
            <person name="Goeker M."/>
        </authorList>
    </citation>
    <scope>NUCLEOTIDE SEQUENCE [LARGE SCALE GENOMIC DNA]</scope>
    <source>
        <strain evidence="3 4">DSM 25790</strain>
    </source>
</reference>
<proteinExistence type="predicted"/>
<feature type="transmembrane region" description="Helical" evidence="2">
    <location>
        <begin position="15"/>
        <end position="32"/>
    </location>
</feature>
<protein>
    <submittedName>
        <fullName evidence="3">Uncharacterized protein YukE</fullName>
    </submittedName>
</protein>
<keyword evidence="2" id="KW-1133">Transmembrane helix</keyword>
<keyword evidence="2" id="KW-0812">Transmembrane</keyword>
<organism evidence="3 4">
    <name type="scientific">Virgibacillus alimentarius</name>
    <dbReference type="NCBI Taxonomy" id="698769"/>
    <lineage>
        <taxon>Bacteria</taxon>
        <taxon>Bacillati</taxon>
        <taxon>Bacillota</taxon>
        <taxon>Bacilli</taxon>
        <taxon>Bacillales</taxon>
        <taxon>Bacillaceae</taxon>
        <taxon>Virgibacillus</taxon>
    </lineage>
</organism>
<sequence>MTEETRKNRWKNWNFWFKVGGGIIVAVLLYVIGHKFASIELEEEAMKYEDVKKRVEEKHDQLEETQKKLDNIKNELRENNQEYEETQEVIANRNSIQDEVDKLAGQVTEKKGEVKELKKEIKDKNKELQSVTGEIKEAKGKPITLSAGKFVVGEDLPANRYKVTPNGNGNFFVNDGVDVNVILGNDGDFYESEYVFEAFEGDKIELTSSATFTPVE</sequence>
<dbReference type="RefSeq" id="WP_226371118.1">
    <property type="nucleotide sequence ID" value="NZ_JAGIKX010000012.1"/>
</dbReference>
<name>A0ABS4S9P6_9BACI</name>
<dbReference type="EMBL" id="JAGIKX010000012">
    <property type="protein sequence ID" value="MBP2257720.1"/>
    <property type="molecule type" value="Genomic_DNA"/>
</dbReference>
<dbReference type="Gene3D" id="1.20.1170.10">
    <property type="match status" value="1"/>
</dbReference>
<keyword evidence="4" id="KW-1185">Reference proteome</keyword>
<evidence type="ECO:0000313" key="4">
    <source>
        <dbReference type="Proteomes" id="UP001519294"/>
    </source>
</evidence>